<dbReference type="EMBL" id="JACAGC010000006">
    <property type="protein sequence ID" value="KAF6361723.1"/>
    <property type="molecule type" value="Genomic_DNA"/>
</dbReference>
<dbReference type="AlphaFoldDB" id="A0A7J7YIA7"/>
<reference evidence="2 3" key="1">
    <citation type="journal article" date="2020" name="Nature">
        <title>Six reference-quality genomes reveal evolution of bat adaptations.</title>
        <authorList>
            <person name="Jebb D."/>
            <person name="Huang Z."/>
            <person name="Pippel M."/>
            <person name="Hughes G.M."/>
            <person name="Lavrichenko K."/>
            <person name="Devanna P."/>
            <person name="Winkler S."/>
            <person name="Jermiin L.S."/>
            <person name="Skirmuntt E.C."/>
            <person name="Katzourakis A."/>
            <person name="Burkitt-Gray L."/>
            <person name="Ray D.A."/>
            <person name="Sullivan K.A.M."/>
            <person name="Roscito J.G."/>
            <person name="Kirilenko B.M."/>
            <person name="Davalos L.M."/>
            <person name="Corthals A.P."/>
            <person name="Power M.L."/>
            <person name="Jones G."/>
            <person name="Ransome R.D."/>
            <person name="Dechmann D.K.N."/>
            <person name="Locatelli A.G."/>
            <person name="Puechmaille S.J."/>
            <person name="Fedrigo O."/>
            <person name="Jarvis E.D."/>
            <person name="Hiller M."/>
            <person name="Vernes S.C."/>
            <person name="Myers E.W."/>
            <person name="Teeling E.C."/>
        </authorList>
    </citation>
    <scope>NUCLEOTIDE SEQUENCE [LARGE SCALE GENOMIC DNA]</scope>
    <source>
        <strain evidence="2">MRhiFer1</strain>
        <tissue evidence="2">Lung</tissue>
    </source>
</reference>
<feature type="compositionally biased region" description="Basic and acidic residues" evidence="1">
    <location>
        <begin position="45"/>
        <end position="54"/>
    </location>
</feature>
<organism evidence="2 3">
    <name type="scientific">Rhinolophus ferrumequinum</name>
    <name type="common">Greater horseshoe bat</name>
    <dbReference type="NCBI Taxonomy" id="59479"/>
    <lineage>
        <taxon>Eukaryota</taxon>
        <taxon>Metazoa</taxon>
        <taxon>Chordata</taxon>
        <taxon>Craniata</taxon>
        <taxon>Vertebrata</taxon>
        <taxon>Euteleostomi</taxon>
        <taxon>Mammalia</taxon>
        <taxon>Eutheria</taxon>
        <taxon>Laurasiatheria</taxon>
        <taxon>Chiroptera</taxon>
        <taxon>Yinpterochiroptera</taxon>
        <taxon>Rhinolophoidea</taxon>
        <taxon>Rhinolophidae</taxon>
        <taxon>Rhinolophinae</taxon>
        <taxon>Rhinolophus</taxon>
    </lineage>
</organism>
<gene>
    <name evidence="2" type="ORF">mRhiFer1_009949</name>
</gene>
<feature type="region of interest" description="Disordered" evidence="1">
    <location>
        <begin position="25"/>
        <end position="55"/>
    </location>
</feature>
<proteinExistence type="predicted"/>
<feature type="region of interest" description="Disordered" evidence="1">
    <location>
        <begin position="102"/>
        <end position="122"/>
    </location>
</feature>
<feature type="compositionally biased region" description="Polar residues" evidence="1">
    <location>
        <begin position="104"/>
        <end position="122"/>
    </location>
</feature>
<evidence type="ECO:0000313" key="3">
    <source>
        <dbReference type="Proteomes" id="UP000585614"/>
    </source>
</evidence>
<accession>A0A7J7YIA7</accession>
<feature type="compositionally biased region" description="Acidic residues" evidence="1">
    <location>
        <begin position="29"/>
        <end position="44"/>
    </location>
</feature>
<protein>
    <submittedName>
        <fullName evidence="2">Uncharacterized protein</fullName>
    </submittedName>
</protein>
<comment type="caution">
    <text evidence="2">The sequence shown here is derived from an EMBL/GenBank/DDBJ whole genome shotgun (WGS) entry which is preliminary data.</text>
</comment>
<name>A0A7J7YIA7_RHIFE</name>
<evidence type="ECO:0000256" key="1">
    <source>
        <dbReference type="SAM" id="MobiDB-lite"/>
    </source>
</evidence>
<evidence type="ECO:0000313" key="2">
    <source>
        <dbReference type="EMBL" id="KAF6361723.1"/>
    </source>
</evidence>
<sequence>MPPFAPETKGEIEAPNPPEELINLQSSDEQSEDLDPKDEEDLEEAAARYDREKYPPMIAVAQEEKSFLDTQEGKSLLDTVRSLTQQVETLQGQLAAMKLKQDKGSTQIRSITGPSVTFSSER</sequence>
<dbReference type="Proteomes" id="UP000585614">
    <property type="component" value="Unassembled WGS sequence"/>
</dbReference>